<evidence type="ECO:0000256" key="1">
    <source>
        <dbReference type="SAM" id="MobiDB-lite"/>
    </source>
</evidence>
<sequence length="75" mass="8480">MNMKTEKKATGKRSSAKAQQSKDISAEVYAAIAMALHQEGYDIHDENPKLTIRRATIASAWTLKTEVMLKQPQRY</sequence>
<comment type="caution">
    <text evidence="2">The sequence shown here is derived from an EMBL/GenBank/DDBJ whole genome shotgun (WGS) entry which is preliminary data.</text>
</comment>
<name>A0AB34PER4_9PORP</name>
<dbReference type="AlphaFoldDB" id="A0AB34PER4"/>
<protein>
    <submittedName>
        <fullName evidence="2">Uncharacterized protein</fullName>
    </submittedName>
</protein>
<dbReference type="EMBL" id="JQJC01000021">
    <property type="protein sequence ID" value="KGN94005.1"/>
    <property type="molecule type" value="Genomic_DNA"/>
</dbReference>
<evidence type="ECO:0000313" key="3">
    <source>
        <dbReference type="Proteomes" id="UP000030136"/>
    </source>
</evidence>
<proteinExistence type="predicted"/>
<accession>A0AB34PER4</accession>
<evidence type="ECO:0000313" key="2">
    <source>
        <dbReference type="EMBL" id="KGN94005.1"/>
    </source>
</evidence>
<reference evidence="2 3" key="1">
    <citation type="submission" date="2014-08" db="EMBL/GenBank/DDBJ databases">
        <title>Porphyromonas crevioricanis strain:COT-253_OH1447 Genome sequencing.</title>
        <authorList>
            <person name="Wallis C."/>
            <person name="Deusch O."/>
            <person name="O'Flynn C."/>
            <person name="Davis I."/>
            <person name="Jospin G."/>
            <person name="Darling A.E."/>
            <person name="Coil D.A."/>
            <person name="Alexiev A."/>
            <person name="Horsfall A."/>
            <person name="Kirkwood N."/>
            <person name="Harris S."/>
            <person name="Eisen J.A."/>
        </authorList>
    </citation>
    <scope>NUCLEOTIDE SEQUENCE [LARGE SCALE GENOMIC DNA]</scope>
    <source>
        <strain evidence="3">COT-253 OH1447</strain>
    </source>
</reference>
<gene>
    <name evidence="2" type="ORF">HQ38_07310</name>
</gene>
<organism evidence="2 3">
    <name type="scientific">Porphyromonas crevioricanis</name>
    <dbReference type="NCBI Taxonomy" id="393921"/>
    <lineage>
        <taxon>Bacteria</taxon>
        <taxon>Pseudomonadati</taxon>
        <taxon>Bacteroidota</taxon>
        <taxon>Bacteroidia</taxon>
        <taxon>Bacteroidales</taxon>
        <taxon>Porphyromonadaceae</taxon>
        <taxon>Porphyromonas</taxon>
    </lineage>
</organism>
<feature type="region of interest" description="Disordered" evidence="1">
    <location>
        <begin position="1"/>
        <end position="22"/>
    </location>
</feature>
<dbReference type="Proteomes" id="UP000030136">
    <property type="component" value="Unassembled WGS sequence"/>
</dbReference>